<dbReference type="PANTHER" id="PTHR43133:SF62">
    <property type="entry name" value="RNA POLYMERASE SIGMA FACTOR SIGZ"/>
    <property type="match status" value="1"/>
</dbReference>
<dbReference type="NCBIfam" id="TIGR02937">
    <property type="entry name" value="sigma70-ECF"/>
    <property type="match status" value="1"/>
</dbReference>
<dbReference type="Gene3D" id="1.10.1740.10">
    <property type="match status" value="1"/>
</dbReference>
<evidence type="ECO:0000259" key="7">
    <source>
        <dbReference type="Pfam" id="PF08281"/>
    </source>
</evidence>
<name>A0A1H4CI39_9GAMM</name>
<evidence type="ECO:0000313" key="8">
    <source>
        <dbReference type="EMBL" id="SEA60096.1"/>
    </source>
</evidence>
<evidence type="ECO:0000256" key="5">
    <source>
        <dbReference type="SAM" id="MobiDB-lite"/>
    </source>
</evidence>
<comment type="similarity">
    <text evidence="1">Belongs to the sigma-70 factor family. ECF subfamily.</text>
</comment>
<dbReference type="EMBL" id="FNRJ01000005">
    <property type="protein sequence ID" value="SEA60096.1"/>
    <property type="molecule type" value="Genomic_DNA"/>
</dbReference>
<gene>
    <name evidence="8" type="ORF">SAMN02745729_10519</name>
</gene>
<dbReference type="GO" id="GO:0006352">
    <property type="term" value="P:DNA-templated transcription initiation"/>
    <property type="evidence" value="ECO:0007669"/>
    <property type="project" value="InterPro"/>
</dbReference>
<dbReference type="InterPro" id="IPR013325">
    <property type="entry name" value="RNA_pol_sigma_r2"/>
</dbReference>
<dbReference type="Pfam" id="PF08281">
    <property type="entry name" value="Sigma70_r4_2"/>
    <property type="match status" value="1"/>
</dbReference>
<keyword evidence="9" id="KW-1185">Reference proteome</keyword>
<dbReference type="InterPro" id="IPR039425">
    <property type="entry name" value="RNA_pol_sigma-70-like"/>
</dbReference>
<dbReference type="RefSeq" id="WP_091825220.1">
    <property type="nucleotide sequence ID" value="NZ_FNRJ01000005.1"/>
</dbReference>
<sequence length="209" mass="23824">MQIDQPEGGDVNAAAVDSTALGARDSEERRKQVRDDWSACLTALAESRDKSEFARLFSHFAPRVKSYILRLGMPEASAEEITQEAMLLVWRKAHLFNRAKASASTWIFTLARNQSIDRMRRDKMPLYELPEEEPDPDERDMNEHGVLEDRMRAAIETLPENQAQVLHLSYYEGKSHSEIADQLGIPLGSVKSRLRLAFSKLKAHWGEEE</sequence>
<dbReference type="Pfam" id="PF04542">
    <property type="entry name" value="Sigma70_r2"/>
    <property type="match status" value="1"/>
</dbReference>
<dbReference type="InterPro" id="IPR013249">
    <property type="entry name" value="RNA_pol_sigma70_r4_t2"/>
</dbReference>
<dbReference type="InterPro" id="IPR036388">
    <property type="entry name" value="WH-like_DNA-bd_sf"/>
</dbReference>
<keyword evidence="4" id="KW-0804">Transcription</keyword>
<keyword evidence="3" id="KW-0731">Sigma factor</keyword>
<feature type="domain" description="RNA polymerase sigma factor 70 region 4 type 2" evidence="7">
    <location>
        <begin position="150"/>
        <end position="201"/>
    </location>
</feature>
<dbReference type="GO" id="GO:0003677">
    <property type="term" value="F:DNA binding"/>
    <property type="evidence" value="ECO:0007669"/>
    <property type="project" value="InterPro"/>
</dbReference>
<protein>
    <submittedName>
        <fullName evidence="8">RNA polymerase sigma-70 factor, ECF subfamily</fullName>
    </submittedName>
</protein>
<evidence type="ECO:0000313" key="9">
    <source>
        <dbReference type="Proteomes" id="UP000242469"/>
    </source>
</evidence>
<keyword evidence="2" id="KW-0805">Transcription regulation</keyword>
<evidence type="ECO:0000256" key="4">
    <source>
        <dbReference type="ARBA" id="ARBA00023163"/>
    </source>
</evidence>
<feature type="region of interest" description="Disordered" evidence="5">
    <location>
        <begin position="1"/>
        <end position="28"/>
    </location>
</feature>
<dbReference type="AlphaFoldDB" id="A0A1H4CI39"/>
<dbReference type="SUPFAM" id="SSF88946">
    <property type="entry name" value="Sigma2 domain of RNA polymerase sigma factors"/>
    <property type="match status" value="1"/>
</dbReference>
<dbReference type="Proteomes" id="UP000242469">
    <property type="component" value="Unassembled WGS sequence"/>
</dbReference>
<feature type="domain" description="RNA polymerase sigma-70 region 2" evidence="6">
    <location>
        <begin position="56"/>
        <end position="122"/>
    </location>
</feature>
<reference evidence="9" key="1">
    <citation type="submission" date="2016-10" db="EMBL/GenBank/DDBJ databases">
        <authorList>
            <person name="Varghese N."/>
            <person name="Submissions S."/>
        </authorList>
    </citation>
    <scope>NUCLEOTIDE SEQUENCE [LARGE SCALE GENOMIC DNA]</scope>
    <source>
        <strain evidence="9">DSM 11526</strain>
    </source>
</reference>
<dbReference type="OrthoDB" id="9784272at2"/>
<dbReference type="SUPFAM" id="SSF88659">
    <property type="entry name" value="Sigma3 and sigma4 domains of RNA polymerase sigma factors"/>
    <property type="match status" value="1"/>
</dbReference>
<evidence type="ECO:0000256" key="2">
    <source>
        <dbReference type="ARBA" id="ARBA00023015"/>
    </source>
</evidence>
<dbReference type="InterPro" id="IPR014284">
    <property type="entry name" value="RNA_pol_sigma-70_dom"/>
</dbReference>
<dbReference type="CDD" id="cd06171">
    <property type="entry name" value="Sigma70_r4"/>
    <property type="match status" value="1"/>
</dbReference>
<evidence type="ECO:0000259" key="6">
    <source>
        <dbReference type="Pfam" id="PF04542"/>
    </source>
</evidence>
<dbReference type="InterPro" id="IPR007627">
    <property type="entry name" value="RNA_pol_sigma70_r2"/>
</dbReference>
<dbReference type="GO" id="GO:0016987">
    <property type="term" value="F:sigma factor activity"/>
    <property type="evidence" value="ECO:0007669"/>
    <property type="project" value="UniProtKB-KW"/>
</dbReference>
<dbReference type="STRING" id="1122198.SAMN02745729_10519"/>
<dbReference type="InterPro" id="IPR013324">
    <property type="entry name" value="RNA_pol_sigma_r3/r4-like"/>
</dbReference>
<evidence type="ECO:0000256" key="1">
    <source>
        <dbReference type="ARBA" id="ARBA00010641"/>
    </source>
</evidence>
<dbReference type="PANTHER" id="PTHR43133">
    <property type="entry name" value="RNA POLYMERASE ECF-TYPE SIGMA FACTO"/>
    <property type="match status" value="1"/>
</dbReference>
<organism evidence="8 9">
    <name type="scientific">Marinobacterium iners DSM 11526</name>
    <dbReference type="NCBI Taxonomy" id="1122198"/>
    <lineage>
        <taxon>Bacteria</taxon>
        <taxon>Pseudomonadati</taxon>
        <taxon>Pseudomonadota</taxon>
        <taxon>Gammaproteobacteria</taxon>
        <taxon>Oceanospirillales</taxon>
        <taxon>Oceanospirillaceae</taxon>
        <taxon>Marinobacterium</taxon>
    </lineage>
</organism>
<proteinExistence type="inferred from homology"/>
<evidence type="ECO:0000256" key="3">
    <source>
        <dbReference type="ARBA" id="ARBA00023082"/>
    </source>
</evidence>
<accession>A0A1H4CI39</accession>
<dbReference type="Gene3D" id="1.10.10.10">
    <property type="entry name" value="Winged helix-like DNA-binding domain superfamily/Winged helix DNA-binding domain"/>
    <property type="match status" value="1"/>
</dbReference>